<organism evidence="8 9">
    <name type="scientific">Hyphomonas hirschiana VP5</name>
    <dbReference type="NCBI Taxonomy" id="1280951"/>
    <lineage>
        <taxon>Bacteria</taxon>
        <taxon>Pseudomonadati</taxon>
        <taxon>Pseudomonadota</taxon>
        <taxon>Alphaproteobacteria</taxon>
        <taxon>Hyphomonadales</taxon>
        <taxon>Hyphomonadaceae</taxon>
        <taxon>Hyphomonas</taxon>
    </lineage>
</organism>
<evidence type="ECO:0000256" key="4">
    <source>
        <dbReference type="ARBA" id="ARBA00023150"/>
    </source>
</evidence>
<comment type="similarity">
    <text evidence="3 6">Belongs to the MoeA family.</text>
</comment>
<protein>
    <recommendedName>
        <fullName evidence="6">Molybdopterin molybdenumtransferase</fullName>
        <ecNumber evidence="6">2.10.1.1</ecNumber>
    </recommendedName>
</protein>
<dbReference type="InterPro" id="IPR005111">
    <property type="entry name" value="MoeA_C_domain_IV"/>
</dbReference>
<dbReference type="InterPro" id="IPR001453">
    <property type="entry name" value="MoaB/Mog_dom"/>
</dbReference>
<evidence type="ECO:0000256" key="5">
    <source>
        <dbReference type="ARBA" id="ARBA00047317"/>
    </source>
</evidence>
<dbReference type="Pfam" id="PF03453">
    <property type="entry name" value="MoeA_N"/>
    <property type="match status" value="1"/>
</dbReference>
<dbReference type="UniPathway" id="UPA00344"/>
<evidence type="ECO:0000256" key="3">
    <source>
        <dbReference type="ARBA" id="ARBA00010763"/>
    </source>
</evidence>
<dbReference type="Pfam" id="PF00994">
    <property type="entry name" value="MoCF_biosynth"/>
    <property type="match status" value="1"/>
</dbReference>
<dbReference type="SMART" id="SM00852">
    <property type="entry name" value="MoCF_biosynth"/>
    <property type="match status" value="1"/>
</dbReference>
<name>A0A059FRA3_9PROT</name>
<dbReference type="PANTHER" id="PTHR10192">
    <property type="entry name" value="MOLYBDOPTERIN BIOSYNTHESIS PROTEIN"/>
    <property type="match status" value="1"/>
</dbReference>
<dbReference type="Gene3D" id="3.40.980.10">
    <property type="entry name" value="MoaB/Mog-like domain"/>
    <property type="match status" value="1"/>
</dbReference>
<dbReference type="SUPFAM" id="SSF53218">
    <property type="entry name" value="Molybdenum cofactor biosynthesis proteins"/>
    <property type="match status" value="1"/>
</dbReference>
<dbReference type="InterPro" id="IPR036425">
    <property type="entry name" value="MoaB/Mog-like_dom_sf"/>
</dbReference>
<comment type="catalytic activity">
    <reaction evidence="5">
        <text>adenylyl-molybdopterin + molybdate = Mo-molybdopterin + AMP + H(+)</text>
        <dbReference type="Rhea" id="RHEA:35047"/>
        <dbReference type="ChEBI" id="CHEBI:15378"/>
        <dbReference type="ChEBI" id="CHEBI:36264"/>
        <dbReference type="ChEBI" id="CHEBI:62727"/>
        <dbReference type="ChEBI" id="CHEBI:71302"/>
        <dbReference type="ChEBI" id="CHEBI:456215"/>
        <dbReference type="EC" id="2.10.1.1"/>
    </reaction>
</comment>
<dbReference type="GO" id="GO:0061599">
    <property type="term" value="F:molybdopterin molybdotransferase activity"/>
    <property type="evidence" value="ECO:0007669"/>
    <property type="project" value="UniProtKB-UniRule"/>
</dbReference>
<dbReference type="Gene3D" id="2.40.340.10">
    <property type="entry name" value="MoeA, C-terminal, domain IV"/>
    <property type="match status" value="1"/>
</dbReference>
<dbReference type="Pfam" id="PF03454">
    <property type="entry name" value="MoeA_C"/>
    <property type="match status" value="1"/>
</dbReference>
<dbReference type="GO" id="GO:0046872">
    <property type="term" value="F:metal ion binding"/>
    <property type="evidence" value="ECO:0007669"/>
    <property type="project" value="UniProtKB-UniRule"/>
</dbReference>
<comment type="pathway">
    <text evidence="2 6">Cofactor biosynthesis; molybdopterin biosynthesis.</text>
</comment>
<keyword evidence="6" id="KW-0460">Magnesium</keyword>
<evidence type="ECO:0000256" key="2">
    <source>
        <dbReference type="ARBA" id="ARBA00005046"/>
    </source>
</evidence>
<evidence type="ECO:0000256" key="1">
    <source>
        <dbReference type="ARBA" id="ARBA00002901"/>
    </source>
</evidence>
<keyword evidence="6" id="KW-0808">Transferase</keyword>
<dbReference type="PATRIC" id="fig|1280951.3.peg.2027"/>
<dbReference type="InterPro" id="IPR038987">
    <property type="entry name" value="MoeA-like"/>
</dbReference>
<dbReference type="RefSeq" id="WP_011646564.1">
    <property type="nucleotide sequence ID" value="NZ_ARYI01000008.1"/>
</dbReference>
<comment type="cofactor">
    <cofactor evidence="6">
        <name>Mg(2+)</name>
        <dbReference type="ChEBI" id="CHEBI:18420"/>
    </cofactor>
</comment>
<proteinExistence type="inferred from homology"/>
<evidence type="ECO:0000259" key="7">
    <source>
        <dbReference type="SMART" id="SM00852"/>
    </source>
</evidence>
<keyword evidence="6" id="KW-0500">Molybdenum</keyword>
<dbReference type="Gene3D" id="2.170.190.11">
    <property type="entry name" value="Molybdopterin biosynthesis moea protein, domain 3"/>
    <property type="match status" value="1"/>
</dbReference>
<dbReference type="SUPFAM" id="SSF63882">
    <property type="entry name" value="MoeA N-terminal region -like"/>
    <property type="match status" value="1"/>
</dbReference>
<accession>A0A059FRA3</accession>
<comment type="function">
    <text evidence="1 6">Catalyzes the insertion of molybdate into adenylated molybdopterin with the concomitant release of AMP.</text>
</comment>
<dbReference type="OrthoDB" id="9804758at2"/>
<dbReference type="Proteomes" id="UP000025061">
    <property type="component" value="Unassembled WGS sequence"/>
</dbReference>
<keyword evidence="4 6" id="KW-0501">Molybdenum cofactor biosynthesis</keyword>
<dbReference type="CDD" id="cd00887">
    <property type="entry name" value="MoeA"/>
    <property type="match status" value="1"/>
</dbReference>
<keyword evidence="6" id="KW-0479">Metal-binding</keyword>
<reference evidence="8 9" key="1">
    <citation type="submission" date="2013-04" db="EMBL/GenBank/DDBJ databases">
        <title>Hyphomonas hirschiana VP5 Genome Sequencing.</title>
        <authorList>
            <person name="Lai Q."/>
            <person name="Shao Z."/>
        </authorList>
    </citation>
    <scope>NUCLEOTIDE SEQUENCE [LARGE SCALE GENOMIC DNA]</scope>
    <source>
        <strain evidence="8 9">VP5</strain>
    </source>
</reference>
<comment type="caution">
    <text evidence="8">The sequence shown here is derived from an EMBL/GenBank/DDBJ whole genome shotgun (WGS) entry which is preliminary data.</text>
</comment>
<dbReference type="Gene3D" id="3.90.105.10">
    <property type="entry name" value="Molybdopterin biosynthesis moea protein, domain 2"/>
    <property type="match status" value="1"/>
</dbReference>
<dbReference type="GO" id="GO:0005829">
    <property type="term" value="C:cytosol"/>
    <property type="evidence" value="ECO:0007669"/>
    <property type="project" value="TreeGrafter"/>
</dbReference>
<dbReference type="AlphaFoldDB" id="A0A059FRA3"/>
<dbReference type="EC" id="2.10.1.1" evidence="6"/>
<dbReference type="SUPFAM" id="SSF63867">
    <property type="entry name" value="MoeA C-terminal domain-like"/>
    <property type="match status" value="1"/>
</dbReference>
<dbReference type="InterPro" id="IPR036688">
    <property type="entry name" value="MoeA_C_domain_IV_sf"/>
</dbReference>
<dbReference type="PANTHER" id="PTHR10192:SF5">
    <property type="entry name" value="GEPHYRIN"/>
    <property type="match status" value="1"/>
</dbReference>
<keyword evidence="9" id="KW-1185">Reference proteome</keyword>
<sequence>MISFNEALSRVIGVALPLGSESVSFEAASGRVLSEGVTARFAMPRTDVSAMDGYAVREADLKDIPFSLIIAGEAAAGTLPGQRLPERTAFRIFTGAPVPDGANRVIVQENAERAGDRVTFLRPHGPGRNIRAAGSDFAAGDLLVPAGIRLDWRALTTAAAADQGRISVWRQPCVVILATGDELAAPGQAMERPGAIPESVSPGIAAFVTAHGGRLLRSERLPDVPELLGAAAARALQEADLIIMIGGASVGDRDYSRSVFGEAPDYVFPKVAIKPGKPVWLARIGTRLVLGLPGNPTSALVTARLLLAPLLTGMSGGDAATAVVFEQGCCADPLPACGDRETFLRARMTERGLVLADSQDSGSQRSLAASDALIRRLPGAPAEPAGAPVSYIRF</sequence>
<evidence type="ECO:0000313" key="9">
    <source>
        <dbReference type="Proteomes" id="UP000025061"/>
    </source>
</evidence>
<evidence type="ECO:0000313" key="8">
    <source>
        <dbReference type="EMBL" id="KCZ93021.1"/>
    </source>
</evidence>
<gene>
    <name evidence="8" type="ORF">HHI_10049</name>
</gene>
<dbReference type="EMBL" id="ARYI01000008">
    <property type="protein sequence ID" value="KCZ93021.1"/>
    <property type="molecule type" value="Genomic_DNA"/>
</dbReference>
<dbReference type="GO" id="GO:0006777">
    <property type="term" value="P:Mo-molybdopterin cofactor biosynthetic process"/>
    <property type="evidence" value="ECO:0007669"/>
    <property type="project" value="UniProtKB-UniRule"/>
</dbReference>
<evidence type="ECO:0000256" key="6">
    <source>
        <dbReference type="RuleBase" id="RU365090"/>
    </source>
</evidence>
<dbReference type="InterPro" id="IPR005110">
    <property type="entry name" value="MoeA_linker/N"/>
</dbReference>
<feature type="domain" description="MoaB/Mog" evidence="7">
    <location>
        <begin position="175"/>
        <end position="313"/>
    </location>
</feature>
<dbReference type="InterPro" id="IPR036135">
    <property type="entry name" value="MoeA_linker/N_sf"/>
</dbReference>